<proteinExistence type="inferred from homology"/>
<feature type="signal peptide" evidence="8">
    <location>
        <begin position="1"/>
        <end position="15"/>
    </location>
</feature>
<protein>
    <submittedName>
        <fullName evidence="11">Subtilase</fullName>
    </submittedName>
</protein>
<feature type="domain" description="Peptidase S8/S53" evidence="9">
    <location>
        <begin position="143"/>
        <end position="345"/>
    </location>
</feature>
<comment type="caution">
    <text evidence="11">The sequence shown here is derived from an EMBL/GenBank/DDBJ whole genome shotgun (WGS) entry which is preliminary data.</text>
</comment>
<keyword evidence="2 6" id="KW-0645">Protease</keyword>
<sequence length="415" mass="42787">MRTASLLSLLPLALAAPSHTKRELPAPVLRPRNAQLVEGKYIVKMYGDTKSEAMESAIQVFTADPDHVYTSNKFNGFASSLSAAEVEALQNDPNVEYIEQNAIMTIKATQQNADWGLARLSSAKPGGTTYTYDESAGEGTCAYVVDTGIDTTHAEFEGRAKWLANYADKDDTDGQGHGTHCAGTIGSKTYGVAKKIKLFAVKVLDSEGSGTNADVIAGMDFVVKDAPGQECPNGIVVNMSLGGEVSTAVNEAAAAIVDAGIFLSVAAGNEAADAKTSSPASEQSACTVGATTVDDELAEYSNFGTLVDILAPGTDIKSTWPGGKTNTISGTSMASPHIAGLAAYFLGLGSAPREPVALCSYIGRSSVQGVISGVPSGTKNLLANNGEGSGGNGTSVAKRRIPRAVSLRDAVASPP</sequence>
<dbReference type="InterPro" id="IPR022398">
    <property type="entry name" value="Peptidase_S8_His-AS"/>
</dbReference>
<dbReference type="GO" id="GO:0006508">
    <property type="term" value="P:proteolysis"/>
    <property type="evidence" value="ECO:0007669"/>
    <property type="project" value="UniProtKB-KW"/>
</dbReference>
<feature type="active site" description="Charge relay system" evidence="6">
    <location>
        <position position="146"/>
    </location>
</feature>
<dbReference type="Proteomes" id="UP000193689">
    <property type="component" value="Unassembled WGS sequence"/>
</dbReference>
<evidence type="ECO:0000256" key="5">
    <source>
        <dbReference type="ARBA" id="ARBA00022825"/>
    </source>
</evidence>
<dbReference type="PRINTS" id="PR00723">
    <property type="entry name" value="SUBTILISIN"/>
</dbReference>
<keyword evidence="3 8" id="KW-0732">Signal</keyword>
<dbReference type="InterPro" id="IPR034193">
    <property type="entry name" value="PCSK9_ProteinaseK-like"/>
</dbReference>
<evidence type="ECO:0000256" key="8">
    <source>
        <dbReference type="SAM" id="SignalP"/>
    </source>
</evidence>
<dbReference type="RefSeq" id="XP_040711303.1">
    <property type="nucleotide sequence ID" value="XM_040864379.1"/>
</dbReference>
<evidence type="ECO:0000256" key="3">
    <source>
        <dbReference type="ARBA" id="ARBA00022729"/>
    </source>
</evidence>
<dbReference type="InterPro" id="IPR036852">
    <property type="entry name" value="Peptidase_S8/S53_dom_sf"/>
</dbReference>
<dbReference type="PROSITE" id="PS00136">
    <property type="entry name" value="SUBTILASE_ASP"/>
    <property type="match status" value="1"/>
</dbReference>
<keyword evidence="5 6" id="KW-0720">Serine protease</keyword>
<dbReference type="InterPro" id="IPR000209">
    <property type="entry name" value="Peptidase_S8/S53_dom"/>
</dbReference>
<dbReference type="PANTHER" id="PTHR43806">
    <property type="entry name" value="PEPTIDASE S8"/>
    <property type="match status" value="1"/>
</dbReference>
<evidence type="ECO:0000256" key="2">
    <source>
        <dbReference type="ARBA" id="ARBA00022670"/>
    </source>
</evidence>
<dbReference type="InterPro" id="IPR010259">
    <property type="entry name" value="S8pro/Inhibitor_I9"/>
</dbReference>
<feature type="chain" id="PRO_5012078917" evidence="8">
    <location>
        <begin position="16"/>
        <end position="415"/>
    </location>
</feature>
<dbReference type="PANTHER" id="PTHR43806:SF58">
    <property type="entry name" value="ALKALINE PROTEASE 1-RELATED"/>
    <property type="match status" value="1"/>
</dbReference>
<dbReference type="GO" id="GO:0004252">
    <property type="term" value="F:serine-type endopeptidase activity"/>
    <property type="evidence" value="ECO:0007669"/>
    <property type="project" value="UniProtKB-UniRule"/>
</dbReference>
<dbReference type="Pfam" id="PF05922">
    <property type="entry name" value="Inhibitor_I9"/>
    <property type="match status" value="1"/>
</dbReference>
<dbReference type="GO" id="GO:0005576">
    <property type="term" value="C:extracellular region"/>
    <property type="evidence" value="ECO:0007669"/>
    <property type="project" value="UniProtKB-ARBA"/>
</dbReference>
<dbReference type="PROSITE" id="PS00138">
    <property type="entry name" value="SUBTILASE_SER"/>
    <property type="match status" value="1"/>
</dbReference>
<dbReference type="Gene3D" id="3.40.50.200">
    <property type="entry name" value="Peptidase S8/S53 domain"/>
    <property type="match status" value="1"/>
</dbReference>
<keyword evidence="4 6" id="KW-0378">Hydrolase</keyword>
<dbReference type="InterPro" id="IPR015500">
    <property type="entry name" value="Peptidase_S8_subtilisin-rel"/>
</dbReference>
<evidence type="ECO:0000256" key="4">
    <source>
        <dbReference type="ARBA" id="ARBA00022801"/>
    </source>
</evidence>
<organism evidence="11 12">
    <name type="scientific">Pseudomassariella vexata</name>
    <dbReference type="NCBI Taxonomy" id="1141098"/>
    <lineage>
        <taxon>Eukaryota</taxon>
        <taxon>Fungi</taxon>
        <taxon>Dikarya</taxon>
        <taxon>Ascomycota</taxon>
        <taxon>Pezizomycotina</taxon>
        <taxon>Sordariomycetes</taxon>
        <taxon>Xylariomycetidae</taxon>
        <taxon>Amphisphaeriales</taxon>
        <taxon>Pseudomassariaceae</taxon>
        <taxon>Pseudomassariella</taxon>
    </lineage>
</organism>
<feature type="active site" description="Charge relay system" evidence="6">
    <location>
        <position position="332"/>
    </location>
</feature>
<dbReference type="Gene3D" id="3.30.70.80">
    <property type="entry name" value="Peptidase S8 propeptide/proteinase inhibitor I9"/>
    <property type="match status" value="1"/>
</dbReference>
<dbReference type="EMBL" id="MCFJ01000016">
    <property type="protein sequence ID" value="ORY58386.1"/>
    <property type="molecule type" value="Genomic_DNA"/>
</dbReference>
<feature type="domain" description="Inhibitor I9" evidence="10">
    <location>
        <begin position="62"/>
        <end position="106"/>
    </location>
</feature>
<dbReference type="AlphaFoldDB" id="A0A1Y2DGX2"/>
<dbReference type="PROSITE" id="PS51892">
    <property type="entry name" value="SUBTILASE"/>
    <property type="match status" value="1"/>
</dbReference>
<dbReference type="InterPro" id="IPR050131">
    <property type="entry name" value="Peptidase_S8_subtilisin-like"/>
</dbReference>
<dbReference type="PROSITE" id="PS00137">
    <property type="entry name" value="SUBTILASE_HIS"/>
    <property type="match status" value="1"/>
</dbReference>
<keyword evidence="12" id="KW-1185">Reference proteome</keyword>
<comment type="similarity">
    <text evidence="1 6 7">Belongs to the peptidase S8 family.</text>
</comment>
<dbReference type="Pfam" id="PF00082">
    <property type="entry name" value="Peptidase_S8"/>
    <property type="match status" value="1"/>
</dbReference>
<dbReference type="OrthoDB" id="206201at2759"/>
<evidence type="ECO:0000256" key="6">
    <source>
        <dbReference type="PROSITE-ProRule" id="PRU01240"/>
    </source>
</evidence>
<dbReference type="InParanoid" id="A0A1Y2DGX2"/>
<accession>A0A1Y2DGX2</accession>
<dbReference type="CDD" id="cd04077">
    <property type="entry name" value="Peptidases_S8_PCSK9_ProteinaseK_like"/>
    <property type="match status" value="1"/>
</dbReference>
<dbReference type="GeneID" id="63780591"/>
<gene>
    <name evidence="11" type="ORF">BCR38DRAFT_489309</name>
</gene>
<evidence type="ECO:0000256" key="7">
    <source>
        <dbReference type="RuleBase" id="RU003355"/>
    </source>
</evidence>
<evidence type="ECO:0000313" key="11">
    <source>
        <dbReference type="EMBL" id="ORY58386.1"/>
    </source>
</evidence>
<evidence type="ECO:0000313" key="12">
    <source>
        <dbReference type="Proteomes" id="UP000193689"/>
    </source>
</evidence>
<evidence type="ECO:0000259" key="9">
    <source>
        <dbReference type="Pfam" id="PF00082"/>
    </source>
</evidence>
<dbReference type="InterPro" id="IPR023827">
    <property type="entry name" value="Peptidase_S8_Asp-AS"/>
</dbReference>
<evidence type="ECO:0000259" key="10">
    <source>
        <dbReference type="Pfam" id="PF05922"/>
    </source>
</evidence>
<dbReference type="SUPFAM" id="SSF54897">
    <property type="entry name" value="Protease propeptides/inhibitors"/>
    <property type="match status" value="1"/>
</dbReference>
<dbReference type="FunFam" id="3.40.50.200:FF:000014">
    <property type="entry name" value="Proteinase K"/>
    <property type="match status" value="1"/>
</dbReference>
<reference evidence="11 12" key="1">
    <citation type="submission" date="2016-07" db="EMBL/GenBank/DDBJ databases">
        <title>Pervasive Adenine N6-methylation of Active Genes in Fungi.</title>
        <authorList>
            <consortium name="DOE Joint Genome Institute"/>
            <person name="Mondo S.J."/>
            <person name="Dannebaum R.O."/>
            <person name="Kuo R.C."/>
            <person name="Labutti K."/>
            <person name="Haridas S."/>
            <person name="Kuo A."/>
            <person name="Salamov A."/>
            <person name="Ahrendt S.R."/>
            <person name="Lipzen A."/>
            <person name="Sullivan W."/>
            <person name="Andreopoulos W.B."/>
            <person name="Clum A."/>
            <person name="Lindquist E."/>
            <person name="Daum C."/>
            <person name="Ramamoorthy G.K."/>
            <person name="Gryganskyi A."/>
            <person name="Culley D."/>
            <person name="Magnuson J.K."/>
            <person name="James T.Y."/>
            <person name="O'Malley M.A."/>
            <person name="Stajich J.E."/>
            <person name="Spatafora J.W."/>
            <person name="Visel A."/>
            <person name="Grigoriev I.V."/>
        </authorList>
    </citation>
    <scope>NUCLEOTIDE SEQUENCE [LARGE SCALE GENOMIC DNA]</scope>
    <source>
        <strain evidence="11 12">CBS 129021</strain>
    </source>
</reference>
<feature type="active site" description="Charge relay system" evidence="6">
    <location>
        <position position="177"/>
    </location>
</feature>
<dbReference type="InterPro" id="IPR023828">
    <property type="entry name" value="Peptidase_S8_Ser-AS"/>
</dbReference>
<evidence type="ECO:0000256" key="1">
    <source>
        <dbReference type="ARBA" id="ARBA00011073"/>
    </source>
</evidence>
<dbReference type="SUPFAM" id="SSF52743">
    <property type="entry name" value="Subtilisin-like"/>
    <property type="match status" value="1"/>
</dbReference>
<name>A0A1Y2DGX2_9PEZI</name>
<dbReference type="STRING" id="1141098.A0A1Y2DGX2"/>
<dbReference type="InterPro" id="IPR037045">
    <property type="entry name" value="S8pro/Inhibitor_I9_sf"/>
</dbReference>